<proteinExistence type="predicted"/>
<dbReference type="InterPro" id="IPR043128">
    <property type="entry name" value="Rev_trsase/Diguanyl_cyclase"/>
</dbReference>
<dbReference type="GO" id="GO:0000166">
    <property type="term" value="F:nucleotide binding"/>
    <property type="evidence" value="ECO:0007669"/>
    <property type="project" value="UniProtKB-KW"/>
</dbReference>
<reference evidence="9" key="1">
    <citation type="submission" date="2022-05" db="EMBL/GenBank/DDBJ databases">
        <authorList>
            <person name="Cao W."/>
            <person name="Jia N."/>
            <person name="Lam T.T.-Y."/>
            <person name="Ni X."/>
            <person name="Liu J."/>
        </authorList>
    </citation>
    <scope>NUCLEOTIDE SEQUENCE</scope>
    <source>
        <strain evidence="9">TIGMIC 2</strain>
    </source>
</reference>
<dbReference type="InterPro" id="IPR002166">
    <property type="entry name" value="RNA_pol_HCV"/>
</dbReference>
<feature type="domain" description="RdRp catalytic" evidence="8">
    <location>
        <begin position="183"/>
        <end position="302"/>
    </location>
</feature>
<organism evidence="9">
    <name type="scientific">Taian Tombu tick virus 1</name>
    <dbReference type="NCBI Taxonomy" id="2972342"/>
    <lineage>
        <taxon>Viruses</taxon>
        <taxon>Riboviria</taxon>
        <taxon>Orthornavirae</taxon>
        <taxon>Kitrinoviricota</taxon>
        <taxon>Tolucaviricetes</taxon>
        <taxon>Tolivirales</taxon>
        <taxon>Tombusviridae</taxon>
    </lineage>
</organism>
<keyword evidence="5 7" id="KW-0547">Nucleotide-binding</keyword>
<comment type="catalytic activity">
    <reaction evidence="7">
        <text>RNA(n) + a ribonucleoside 5'-triphosphate = RNA(n+1) + diphosphate</text>
        <dbReference type="Rhea" id="RHEA:21248"/>
        <dbReference type="Rhea" id="RHEA-COMP:14527"/>
        <dbReference type="Rhea" id="RHEA-COMP:17342"/>
        <dbReference type="ChEBI" id="CHEBI:33019"/>
        <dbReference type="ChEBI" id="CHEBI:61557"/>
        <dbReference type="ChEBI" id="CHEBI:140395"/>
        <dbReference type="EC" id="2.7.7.48"/>
    </reaction>
</comment>
<dbReference type="GO" id="GO:0003723">
    <property type="term" value="F:RNA binding"/>
    <property type="evidence" value="ECO:0007669"/>
    <property type="project" value="InterPro"/>
</dbReference>
<evidence type="ECO:0000256" key="3">
    <source>
        <dbReference type="ARBA" id="ARBA00022679"/>
    </source>
</evidence>
<dbReference type="Pfam" id="PF00998">
    <property type="entry name" value="RdRP_3"/>
    <property type="match status" value="1"/>
</dbReference>
<evidence type="ECO:0000256" key="4">
    <source>
        <dbReference type="ARBA" id="ARBA00022695"/>
    </source>
</evidence>
<dbReference type="Gene3D" id="3.30.70.270">
    <property type="match status" value="1"/>
</dbReference>
<evidence type="ECO:0000256" key="1">
    <source>
        <dbReference type="ARBA" id="ARBA00012494"/>
    </source>
</evidence>
<keyword evidence="4 7" id="KW-0548">Nucleotidyltransferase</keyword>
<name>A0A9E7V215_9TOMB</name>
<evidence type="ECO:0000259" key="8">
    <source>
        <dbReference type="PROSITE" id="PS50507"/>
    </source>
</evidence>
<dbReference type="GO" id="GO:0003968">
    <property type="term" value="F:RNA-directed RNA polymerase activity"/>
    <property type="evidence" value="ECO:0007669"/>
    <property type="project" value="UniProtKB-KW"/>
</dbReference>
<dbReference type="SUPFAM" id="SSF56672">
    <property type="entry name" value="DNA/RNA polymerases"/>
    <property type="match status" value="1"/>
</dbReference>
<evidence type="ECO:0000256" key="7">
    <source>
        <dbReference type="RuleBase" id="RU363062"/>
    </source>
</evidence>
<dbReference type="PROSITE" id="PS50507">
    <property type="entry name" value="RDRP_SSRNA_POS"/>
    <property type="match status" value="1"/>
</dbReference>
<protein>
    <recommendedName>
        <fullName evidence="1 7">RNA-directed RNA polymerase</fullName>
        <ecNumber evidence="1 7">2.7.7.48</ecNumber>
    </recommendedName>
</protein>
<dbReference type="InterPro" id="IPR043502">
    <property type="entry name" value="DNA/RNA_pol_sf"/>
</dbReference>
<dbReference type="InterPro" id="IPR007094">
    <property type="entry name" value="RNA-dir_pol_PSvirus"/>
</dbReference>
<dbReference type="EC" id="2.7.7.48" evidence="1 7"/>
<keyword evidence="2 7" id="KW-0696">RNA-directed RNA polymerase</keyword>
<sequence>MSPPRQIYAFNSSLQNLVTGVKERVFYVKNEHGEFVRPPQALPDVFETRLSGVRKRILGRCHYVSPVERASYPLLYTGKKRIVYQDAAETLRWRNLCARDFQVTIFTKTERTLKPNAVARIVSPMSPEANLETGRFVKPMEHPILEAIADVAGHTVVMKGKNASQVGTCLAQHWEDMGGTGDCVAIGLDASRFDQHVGEQALAFEHTHYPPLLQSPKDRKTLRWLLSKQLNTKAFGRTKDGTVKYDVEGTRLSGVINTGLGNCILASEMCIAYCEEKSIRFRLANNGDDCVLFIHRKDLTRFSTGLKEWFRDMGFTMVVEDPVYDLEKVVFCQSQPVYDGTSWTMVRDPRTALAKDCVSLKPWHSAKGFESWIKGVGMSGTSLAGGMPIYDAFYTSFVRAGGGRQPKTLSMDDGGLYWQSRGMKRRGLAVTDEARHSFWLAFGIPADMQIQLEEHYSHTTPVYAPPEDVGMAWPTWDYDYLEC</sequence>
<evidence type="ECO:0000313" key="9">
    <source>
        <dbReference type="EMBL" id="UYL95415.1"/>
    </source>
</evidence>
<keyword evidence="6 7" id="KW-0693">Viral RNA replication</keyword>
<dbReference type="EMBL" id="ON746540">
    <property type="protein sequence ID" value="UYL95415.1"/>
    <property type="molecule type" value="Genomic_RNA"/>
</dbReference>
<evidence type="ECO:0000256" key="2">
    <source>
        <dbReference type="ARBA" id="ARBA00022484"/>
    </source>
</evidence>
<accession>A0A9E7V215</accession>
<evidence type="ECO:0000256" key="5">
    <source>
        <dbReference type="ARBA" id="ARBA00022741"/>
    </source>
</evidence>
<dbReference type="GO" id="GO:0039694">
    <property type="term" value="P:viral RNA genome replication"/>
    <property type="evidence" value="ECO:0007669"/>
    <property type="project" value="InterPro"/>
</dbReference>
<keyword evidence="3 7" id="KW-0808">Transferase</keyword>
<evidence type="ECO:0000256" key="6">
    <source>
        <dbReference type="ARBA" id="ARBA00022953"/>
    </source>
</evidence>